<evidence type="ECO:0000259" key="4">
    <source>
        <dbReference type="PROSITE" id="PS51118"/>
    </source>
</evidence>
<dbReference type="Gene3D" id="1.10.10.10">
    <property type="entry name" value="Winged helix-like DNA-binding domain superfamily/Winged helix DNA-binding domain"/>
    <property type="match status" value="1"/>
</dbReference>
<keyword evidence="2" id="KW-0238">DNA-binding</keyword>
<dbReference type="eggNOG" id="arCOG01057">
    <property type="taxonomic scope" value="Archaea"/>
</dbReference>
<name>A2SPJ2_METLZ</name>
<evidence type="ECO:0000313" key="6">
    <source>
        <dbReference type="Proteomes" id="UP000000365"/>
    </source>
</evidence>
<dbReference type="STRING" id="410358.Mlab_0070"/>
<dbReference type="InterPro" id="IPR036388">
    <property type="entry name" value="WH-like_DNA-bd_sf"/>
</dbReference>
<dbReference type="SUPFAM" id="SSF46785">
    <property type="entry name" value="Winged helix' DNA-binding domain"/>
    <property type="match status" value="1"/>
</dbReference>
<evidence type="ECO:0000256" key="1">
    <source>
        <dbReference type="ARBA" id="ARBA00023015"/>
    </source>
</evidence>
<reference evidence="5 6" key="1">
    <citation type="journal article" date="2009" name="Stand. Genomic Sci.">
        <title>Complete genome sequence of Methanocorpusculum labreanum type strain Z.</title>
        <authorList>
            <person name="Anderson I.J."/>
            <person name="Sieprawska-Lupa M."/>
            <person name="Goltsman E."/>
            <person name="Lapidus A."/>
            <person name="Copeland A."/>
            <person name="Glavina Del Rio T."/>
            <person name="Tice H."/>
            <person name="Dalin E."/>
            <person name="Barry K."/>
            <person name="Pitluck S."/>
            <person name="Hauser L."/>
            <person name="Land M."/>
            <person name="Lucas S."/>
            <person name="Richardson P."/>
            <person name="Whitman W.B."/>
            <person name="Kyrpides N.C."/>
        </authorList>
    </citation>
    <scope>NUCLEOTIDE SEQUENCE [LARGE SCALE GENOMIC DNA]</scope>
    <source>
        <strain evidence="6">ATCC 43576 / DSM 4855 / Z</strain>
    </source>
</reference>
<keyword evidence="6" id="KW-1185">Reference proteome</keyword>
<dbReference type="AlphaFoldDB" id="A2SPJ2"/>
<dbReference type="InterPro" id="IPR002577">
    <property type="entry name" value="HTH_HxlR"/>
</dbReference>
<evidence type="ECO:0000256" key="2">
    <source>
        <dbReference type="ARBA" id="ARBA00023125"/>
    </source>
</evidence>
<dbReference type="Proteomes" id="UP000000365">
    <property type="component" value="Chromosome"/>
</dbReference>
<protein>
    <submittedName>
        <fullName evidence="5">Transcriptional regulator, HxlR family</fullName>
    </submittedName>
</protein>
<proteinExistence type="predicted"/>
<feature type="domain" description="HTH hxlR-type" evidence="4">
    <location>
        <begin position="17"/>
        <end position="116"/>
    </location>
</feature>
<dbReference type="OrthoDB" id="10490at2157"/>
<dbReference type="PROSITE" id="PS51118">
    <property type="entry name" value="HTH_HXLR"/>
    <property type="match status" value="1"/>
</dbReference>
<dbReference type="PANTHER" id="PTHR33204">
    <property type="entry name" value="TRANSCRIPTIONAL REGULATOR, MARR FAMILY"/>
    <property type="match status" value="1"/>
</dbReference>
<evidence type="ECO:0000313" key="5">
    <source>
        <dbReference type="EMBL" id="ABN06248.1"/>
    </source>
</evidence>
<gene>
    <name evidence="5" type="ordered locus">Mlab_0070</name>
</gene>
<dbReference type="KEGG" id="mla:Mlab_0070"/>
<dbReference type="GO" id="GO:0003677">
    <property type="term" value="F:DNA binding"/>
    <property type="evidence" value="ECO:0007669"/>
    <property type="project" value="UniProtKB-KW"/>
</dbReference>
<accession>A2SPJ2</accession>
<keyword evidence="1" id="KW-0805">Transcription regulation</keyword>
<dbReference type="PANTHER" id="PTHR33204:SF18">
    <property type="entry name" value="TRANSCRIPTIONAL REGULATORY PROTEIN"/>
    <property type="match status" value="1"/>
</dbReference>
<evidence type="ECO:0000256" key="3">
    <source>
        <dbReference type="ARBA" id="ARBA00023163"/>
    </source>
</evidence>
<sequence>MEEDTLEIPEHTTVCFCPLHGILDTISKKWALMIIAVIGNAGYAGFNELKRGLCNVSSKTLSVTLKELEEKDLIERRVMETTPPTVRYYLTVSGWELRELLIPLLTWVMKNGGHEEEGCPIHIHMGEKSVEQKKAEEFILED</sequence>
<dbReference type="Pfam" id="PF01638">
    <property type="entry name" value="HxlR"/>
    <property type="match status" value="1"/>
</dbReference>
<dbReference type="RefSeq" id="WP_011832449.1">
    <property type="nucleotide sequence ID" value="NC_008942.1"/>
</dbReference>
<organism evidence="5 6">
    <name type="scientific">Methanocorpusculum labreanum (strain ATCC 43576 / DSM 4855 / Z)</name>
    <dbReference type="NCBI Taxonomy" id="410358"/>
    <lineage>
        <taxon>Archaea</taxon>
        <taxon>Methanobacteriati</taxon>
        <taxon>Methanobacteriota</taxon>
        <taxon>Stenosarchaea group</taxon>
        <taxon>Methanomicrobia</taxon>
        <taxon>Methanomicrobiales</taxon>
        <taxon>Methanocorpusculaceae</taxon>
        <taxon>Methanocorpusculum</taxon>
    </lineage>
</organism>
<dbReference type="InterPro" id="IPR036390">
    <property type="entry name" value="WH_DNA-bd_sf"/>
</dbReference>
<dbReference type="HOGENOM" id="CLU_111585_5_2_2"/>
<dbReference type="GeneID" id="4795675"/>
<dbReference type="EMBL" id="CP000559">
    <property type="protein sequence ID" value="ABN06248.1"/>
    <property type="molecule type" value="Genomic_DNA"/>
</dbReference>
<keyword evidence="3" id="KW-0804">Transcription</keyword>